<dbReference type="EMBL" id="ML122262">
    <property type="protein sequence ID" value="RPD61331.1"/>
    <property type="molecule type" value="Genomic_DNA"/>
</dbReference>
<protein>
    <recommendedName>
        <fullName evidence="3">F-box domain-containing protein</fullName>
    </recommendedName>
</protein>
<keyword evidence="2" id="KW-1185">Reference proteome</keyword>
<evidence type="ECO:0000313" key="1">
    <source>
        <dbReference type="EMBL" id="RPD61331.1"/>
    </source>
</evidence>
<gene>
    <name evidence="1" type="ORF">L227DRAFT_574400</name>
</gene>
<accession>A0A5C2SCC6</accession>
<proteinExistence type="predicted"/>
<evidence type="ECO:0000313" key="2">
    <source>
        <dbReference type="Proteomes" id="UP000313359"/>
    </source>
</evidence>
<organism evidence="1 2">
    <name type="scientific">Lentinus tigrinus ALCF2SS1-6</name>
    <dbReference type="NCBI Taxonomy" id="1328759"/>
    <lineage>
        <taxon>Eukaryota</taxon>
        <taxon>Fungi</taxon>
        <taxon>Dikarya</taxon>
        <taxon>Basidiomycota</taxon>
        <taxon>Agaricomycotina</taxon>
        <taxon>Agaricomycetes</taxon>
        <taxon>Polyporales</taxon>
        <taxon>Polyporaceae</taxon>
        <taxon>Lentinus</taxon>
    </lineage>
</organism>
<evidence type="ECO:0008006" key="3">
    <source>
        <dbReference type="Google" id="ProtNLM"/>
    </source>
</evidence>
<name>A0A5C2SCC6_9APHY</name>
<dbReference type="AlphaFoldDB" id="A0A5C2SCC6"/>
<dbReference type="OrthoDB" id="2739065at2759"/>
<sequence>MTGQEDVAGAVAAPFRLLDDLAYLVIDQLRDDKPTLVACSLVCSAWLYRSQRNLFRSITIKNYPCRFEIIDRSYEFFRFLQGGTEDKSTPKTHIMNSIRHLELKGWMPYDKIPPYPTKSADALPLTLLRAYLTILPNLESLALRGRYIADDYPVHPTESLLGSSHLSSFFRPLNALTIQRYDSPSRRDLPHLFNFIGLFPRIESLSLSGLWDPPFPLANLLSHAQRGPVINKLEVDTLASPLAAVLYDLLRRSGCLSGHLTEVSFSGRWTDQSSDDTTVFSPFLHDVGAGLLVLKLKLPDETLDWMLHNGPALSLRSCTMLQSLTLAMEFDEDSLVVREWLGSCYDTSFRAYGVLLEHDIAFLQALREVVFPLTGGSFAVQNFPLVTAIPETWAGLDDTLVKLPALECVRFVFVSYSFDKIPLTGEEVLRRSAEGCLPLVGTNRRIDVPFKVR</sequence>
<reference evidence="1" key="1">
    <citation type="journal article" date="2018" name="Genome Biol. Evol.">
        <title>Genomics and development of Lentinus tigrinus, a white-rot wood-decaying mushroom with dimorphic fruiting bodies.</title>
        <authorList>
            <person name="Wu B."/>
            <person name="Xu Z."/>
            <person name="Knudson A."/>
            <person name="Carlson A."/>
            <person name="Chen N."/>
            <person name="Kovaka S."/>
            <person name="LaButti K."/>
            <person name="Lipzen A."/>
            <person name="Pennachio C."/>
            <person name="Riley R."/>
            <person name="Schakwitz W."/>
            <person name="Umezawa K."/>
            <person name="Ohm R.A."/>
            <person name="Grigoriev I.V."/>
            <person name="Nagy L.G."/>
            <person name="Gibbons J."/>
            <person name="Hibbett D."/>
        </authorList>
    </citation>
    <scope>NUCLEOTIDE SEQUENCE [LARGE SCALE GENOMIC DNA]</scope>
    <source>
        <strain evidence="1">ALCF2SS1-6</strain>
    </source>
</reference>
<dbReference type="Proteomes" id="UP000313359">
    <property type="component" value="Unassembled WGS sequence"/>
</dbReference>